<dbReference type="GO" id="GO:0003676">
    <property type="term" value="F:nucleic acid binding"/>
    <property type="evidence" value="ECO:0007669"/>
    <property type="project" value="InterPro"/>
</dbReference>
<dbReference type="InterPro" id="IPR054722">
    <property type="entry name" value="PolX-like_BBD"/>
</dbReference>
<dbReference type="AlphaFoldDB" id="A0A1Q3BVV8"/>
<dbReference type="EMBL" id="BDDD01000968">
    <property type="protein sequence ID" value="GAV72106.1"/>
    <property type="molecule type" value="Genomic_DNA"/>
</dbReference>
<dbReference type="InterPro" id="IPR036875">
    <property type="entry name" value="Znf_CCHC_sf"/>
</dbReference>
<dbReference type="GO" id="GO:0008270">
    <property type="term" value="F:zinc ion binding"/>
    <property type="evidence" value="ECO:0007669"/>
    <property type="project" value="InterPro"/>
</dbReference>
<keyword evidence="2" id="KW-0812">Transmembrane</keyword>
<dbReference type="Pfam" id="PF22936">
    <property type="entry name" value="Pol_BBD"/>
    <property type="match status" value="1"/>
</dbReference>
<comment type="caution">
    <text evidence="4">The sequence shown here is derived from an EMBL/GenBank/DDBJ whole genome shotgun (WGS) entry which is preliminary data.</text>
</comment>
<keyword evidence="2" id="KW-1133">Transmembrane helix</keyword>
<feature type="non-terminal residue" evidence="4">
    <location>
        <position position="252"/>
    </location>
</feature>
<keyword evidence="5" id="KW-1185">Reference proteome</keyword>
<dbReference type="OrthoDB" id="1920930at2759"/>
<dbReference type="Proteomes" id="UP000187406">
    <property type="component" value="Unassembled WGS sequence"/>
</dbReference>
<protein>
    <submittedName>
        <fullName evidence="4">UBN2_2 domain-containing protein</fullName>
    </submittedName>
</protein>
<sequence>VQHNGMRDSRAILQHLLKLYGKNSRNVRFQLTTELYGTKMAEGSSVNDHVLKMINAIECLAALGIIQDAELSTDLILHSLPPSFSDFITNYNMNSISATLADLLNMLREEEVNMYKGKAPVMMVGQTRRPKRKGKVAHAEESTSEAPTEGPCFHYGKPGHWKMNCVTFLKSIGKGMPYLSYIEVNMNISDSSSWILDGGCGTHICSNLHTLTDRRKLEKGEGDLRLANVSVIEAIAIGSVYILLPLGQSFVL</sequence>
<dbReference type="SUPFAM" id="SSF57756">
    <property type="entry name" value="Retrovirus zinc finger-like domains"/>
    <property type="match status" value="1"/>
</dbReference>
<evidence type="ECO:0000256" key="1">
    <source>
        <dbReference type="SAM" id="MobiDB-lite"/>
    </source>
</evidence>
<name>A0A1Q3BVV8_CEPFO</name>
<gene>
    <name evidence="4" type="ORF">CFOL_v3_15595</name>
</gene>
<evidence type="ECO:0000259" key="3">
    <source>
        <dbReference type="Pfam" id="PF22936"/>
    </source>
</evidence>
<proteinExistence type="predicted"/>
<reference evidence="5" key="1">
    <citation type="submission" date="2016-04" db="EMBL/GenBank/DDBJ databases">
        <title>Cephalotus genome sequencing.</title>
        <authorList>
            <person name="Fukushima K."/>
            <person name="Hasebe M."/>
            <person name="Fang X."/>
        </authorList>
    </citation>
    <scope>NUCLEOTIDE SEQUENCE [LARGE SCALE GENOMIC DNA]</scope>
    <source>
        <strain evidence="5">cv. St1</strain>
    </source>
</reference>
<accession>A0A1Q3BVV8</accession>
<evidence type="ECO:0000313" key="5">
    <source>
        <dbReference type="Proteomes" id="UP000187406"/>
    </source>
</evidence>
<evidence type="ECO:0000313" key="4">
    <source>
        <dbReference type="EMBL" id="GAV72106.1"/>
    </source>
</evidence>
<feature type="domain" description="Retrovirus-related Pol polyprotein from transposon TNT 1-94-like beta-barrel" evidence="3">
    <location>
        <begin position="194"/>
        <end position="247"/>
    </location>
</feature>
<organism evidence="4 5">
    <name type="scientific">Cephalotus follicularis</name>
    <name type="common">Albany pitcher plant</name>
    <dbReference type="NCBI Taxonomy" id="3775"/>
    <lineage>
        <taxon>Eukaryota</taxon>
        <taxon>Viridiplantae</taxon>
        <taxon>Streptophyta</taxon>
        <taxon>Embryophyta</taxon>
        <taxon>Tracheophyta</taxon>
        <taxon>Spermatophyta</taxon>
        <taxon>Magnoliopsida</taxon>
        <taxon>eudicotyledons</taxon>
        <taxon>Gunneridae</taxon>
        <taxon>Pentapetalae</taxon>
        <taxon>rosids</taxon>
        <taxon>fabids</taxon>
        <taxon>Oxalidales</taxon>
        <taxon>Cephalotaceae</taxon>
        <taxon>Cephalotus</taxon>
    </lineage>
</organism>
<feature type="region of interest" description="Disordered" evidence="1">
    <location>
        <begin position="127"/>
        <end position="148"/>
    </location>
</feature>
<feature type="non-terminal residue" evidence="4">
    <location>
        <position position="1"/>
    </location>
</feature>
<dbReference type="InParanoid" id="A0A1Q3BVV8"/>
<dbReference type="Pfam" id="PF14223">
    <property type="entry name" value="Retrotran_gag_2"/>
    <property type="match status" value="1"/>
</dbReference>
<keyword evidence="2" id="KW-0472">Membrane</keyword>
<evidence type="ECO:0000256" key="2">
    <source>
        <dbReference type="SAM" id="Phobius"/>
    </source>
</evidence>
<feature type="transmembrane region" description="Helical" evidence="2">
    <location>
        <begin position="224"/>
        <end position="244"/>
    </location>
</feature>